<feature type="compositionally biased region" description="Basic and acidic residues" evidence="1">
    <location>
        <begin position="109"/>
        <end position="120"/>
    </location>
</feature>
<reference evidence="3 4" key="1">
    <citation type="submission" date="2019-05" db="EMBL/GenBank/DDBJ databases">
        <title>Flagellimonas sp. AsT0115, sp. nov., isolated from a marine red algae, Asparagopsis taxiformis.</title>
        <authorList>
            <person name="Kim J."/>
            <person name="Jeong S.E."/>
            <person name="Jeon C.O."/>
        </authorList>
    </citation>
    <scope>NUCLEOTIDE SEQUENCE [LARGE SCALE GENOMIC DNA]</scope>
    <source>
        <strain evidence="3 4">AsT0115</strain>
    </source>
</reference>
<feature type="region of interest" description="Disordered" evidence="1">
    <location>
        <begin position="109"/>
        <end position="143"/>
    </location>
</feature>
<feature type="domain" description="DUF4296" evidence="2">
    <location>
        <begin position="24"/>
        <end position="106"/>
    </location>
</feature>
<organism evidence="3 4">
    <name type="scientific">Flagellimonas algicola</name>
    <dbReference type="NCBI Taxonomy" id="2583815"/>
    <lineage>
        <taxon>Bacteria</taxon>
        <taxon>Pseudomonadati</taxon>
        <taxon>Bacteroidota</taxon>
        <taxon>Flavobacteriia</taxon>
        <taxon>Flavobacteriales</taxon>
        <taxon>Flavobacteriaceae</taxon>
        <taxon>Flagellimonas</taxon>
    </lineage>
</organism>
<dbReference type="EMBL" id="VCNI01000002">
    <property type="protein sequence ID" value="TMU55443.1"/>
    <property type="molecule type" value="Genomic_DNA"/>
</dbReference>
<evidence type="ECO:0000313" key="3">
    <source>
        <dbReference type="EMBL" id="TMU55443.1"/>
    </source>
</evidence>
<dbReference type="Proteomes" id="UP000751614">
    <property type="component" value="Unassembled WGS sequence"/>
</dbReference>
<evidence type="ECO:0000256" key="1">
    <source>
        <dbReference type="SAM" id="MobiDB-lite"/>
    </source>
</evidence>
<protein>
    <submittedName>
        <fullName evidence="3">DUF4296 domain-containing protein</fullName>
    </submittedName>
</protein>
<sequence length="143" mass="16409">MKRLFLCCFGFLLLACGEAVIEKPENLIPKEKMVEIFHDLALLKAGGDNLEPILEYKGITIMDYLYDKHGIDSLQFVESDLYYASVPLEYQAIYEEVDAILEKRKNAMEGVSKKKNDSVRKARKQKRDSTNLAKTSKKEQEVN</sequence>
<accession>A0ABY2WL46</accession>
<evidence type="ECO:0000259" key="2">
    <source>
        <dbReference type="Pfam" id="PF14129"/>
    </source>
</evidence>
<name>A0ABY2WL46_9FLAO</name>
<dbReference type="PROSITE" id="PS51257">
    <property type="entry name" value="PROKAR_LIPOPROTEIN"/>
    <property type="match status" value="1"/>
</dbReference>
<dbReference type="Pfam" id="PF14129">
    <property type="entry name" value="DUF4296"/>
    <property type="match status" value="1"/>
</dbReference>
<evidence type="ECO:0000313" key="4">
    <source>
        <dbReference type="Proteomes" id="UP000751614"/>
    </source>
</evidence>
<gene>
    <name evidence="3" type="ORF">FGG15_14825</name>
</gene>
<keyword evidence="4" id="KW-1185">Reference proteome</keyword>
<dbReference type="RefSeq" id="WP_138837592.1">
    <property type="nucleotide sequence ID" value="NZ_VCNI01000002.1"/>
</dbReference>
<comment type="caution">
    <text evidence="3">The sequence shown here is derived from an EMBL/GenBank/DDBJ whole genome shotgun (WGS) entry which is preliminary data.</text>
</comment>
<dbReference type="InterPro" id="IPR025381">
    <property type="entry name" value="DUF4296"/>
</dbReference>
<proteinExistence type="predicted"/>